<dbReference type="SUPFAM" id="SSF47090">
    <property type="entry name" value="PGBD-like"/>
    <property type="match status" value="1"/>
</dbReference>
<evidence type="ECO:0000313" key="3">
    <source>
        <dbReference type="EMBL" id="OAH10240.1"/>
    </source>
</evidence>
<evidence type="ECO:0000256" key="1">
    <source>
        <dbReference type="SAM" id="SignalP"/>
    </source>
</evidence>
<protein>
    <submittedName>
        <fullName evidence="3">Putative peptidoglycan binding domain protein</fullName>
    </submittedName>
</protein>
<keyword evidence="4" id="KW-1185">Reference proteome</keyword>
<feature type="chain" id="PRO_5038661368" evidence="1">
    <location>
        <begin position="23"/>
        <end position="121"/>
    </location>
</feature>
<proteinExistence type="predicted"/>
<reference evidence="3 4" key="1">
    <citation type="submission" date="2015-12" db="EMBL/GenBank/DDBJ databases">
        <title>Genome sequence of Streptomyces sp. G25.</title>
        <authorList>
            <person name="Poehlein A."/>
            <person name="Roettig A."/>
            <person name="Hiessl S."/>
            <person name="Hauschild P."/>
            <person name="Schauer J."/>
            <person name="Madkour M.H."/>
            <person name="Al-Ansari A.M."/>
            <person name="Almakishah N.H."/>
            <person name="Steinbuechel A."/>
            <person name="Daniel R."/>
        </authorList>
    </citation>
    <scope>NUCLEOTIDE SEQUENCE [LARGE SCALE GENOMIC DNA]</scope>
    <source>
        <strain evidence="4">G25(2015)</strain>
    </source>
</reference>
<sequence length="121" mass="13152">MRERRLVAWGAALWTAASLALAVPQVAAAVPRECSYISATSRPILTDGDTGVAVKQAQCLSNMWGGQPPKLTLDGVFDSVMLKKIKWIQGCHGLPESGVIEARTWQVLYHPALDCYNPYPA</sequence>
<dbReference type="Gene3D" id="1.10.101.10">
    <property type="entry name" value="PGBD-like superfamily/PGBD"/>
    <property type="match status" value="1"/>
</dbReference>
<evidence type="ECO:0000313" key="4">
    <source>
        <dbReference type="Proteomes" id="UP000077381"/>
    </source>
</evidence>
<dbReference type="InterPro" id="IPR002477">
    <property type="entry name" value="Peptidoglycan-bd-like"/>
</dbReference>
<dbReference type="AlphaFoldDB" id="A0A177HI10"/>
<comment type="caution">
    <text evidence="3">The sequence shown here is derived from an EMBL/GenBank/DDBJ whole genome shotgun (WGS) entry which is preliminary data.</text>
</comment>
<gene>
    <name evidence="3" type="ORF">STSP_64960</name>
</gene>
<dbReference type="InterPro" id="IPR036365">
    <property type="entry name" value="PGBD-like_sf"/>
</dbReference>
<accession>A0A177HI10</accession>
<name>A0A177HI10_9ACTN</name>
<keyword evidence="1" id="KW-0732">Signal</keyword>
<feature type="domain" description="Peptidoglycan binding-like" evidence="2">
    <location>
        <begin position="71"/>
        <end position="108"/>
    </location>
</feature>
<dbReference type="Pfam" id="PF01471">
    <property type="entry name" value="PG_binding_1"/>
    <property type="match status" value="1"/>
</dbReference>
<dbReference type="EMBL" id="LOHS01000156">
    <property type="protein sequence ID" value="OAH10240.1"/>
    <property type="molecule type" value="Genomic_DNA"/>
</dbReference>
<organism evidence="3 4">
    <name type="scientific">Streptomyces jeddahensis</name>
    <dbReference type="NCBI Taxonomy" id="1716141"/>
    <lineage>
        <taxon>Bacteria</taxon>
        <taxon>Bacillati</taxon>
        <taxon>Actinomycetota</taxon>
        <taxon>Actinomycetes</taxon>
        <taxon>Kitasatosporales</taxon>
        <taxon>Streptomycetaceae</taxon>
        <taxon>Streptomyces</taxon>
    </lineage>
</organism>
<evidence type="ECO:0000259" key="2">
    <source>
        <dbReference type="Pfam" id="PF01471"/>
    </source>
</evidence>
<feature type="signal peptide" evidence="1">
    <location>
        <begin position="1"/>
        <end position="22"/>
    </location>
</feature>
<dbReference type="PATRIC" id="fig|1716141.3.peg.6850"/>
<dbReference type="Proteomes" id="UP000077381">
    <property type="component" value="Unassembled WGS sequence"/>
</dbReference>
<dbReference type="InterPro" id="IPR036366">
    <property type="entry name" value="PGBDSf"/>
</dbReference>
<dbReference type="STRING" id="1716141.STSP_64960"/>